<keyword evidence="2" id="KW-1185">Reference proteome</keyword>
<comment type="caution">
    <text evidence="1">The sequence shown here is derived from an EMBL/GenBank/DDBJ whole genome shotgun (WGS) entry which is preliminary data.</text>
</comment>
<sequence>MLPEHVQGLRLPVSKPGFTTRLLSARAWVAPVASETMAAISVAANNAAKARRRVLAQVKAHLSRGEFGQWSKPRGLCSKWCRPEGVSRV</sequence>
<evidence type="ECO:0000313" key="2">
    <source>
        <dbReference type="Proteomes" id="UP001500751"/>
    </source>
</evidence>
<dbReference type="EMBL" id="BAAAQN010000039">
    <property type="protein sequence ID" value="GAA2045495.1"/>
    <property type="molecule type" value="Genomic_DNA"/>
</dbReference>
<name>A0ABP5GFB3_9ACTN</name>
<reference evidence="2" key="1">
    <citation type="journal article" date="2019" name="Int. J. Syst. Evol. Microbiol.">
        <title>The Global Catalogue of Microorganisms (GCM) 10K type strain sequencing project: providing services to taxonomists for standard genome sequencing and annotation.</title>
        <authorList>
            <consortium name="The Broad Institute Genomics Platform"/>
            <consortium name="The Broad Institute Genome Sequencing Center for Infectious Disease"/>
            <person name="Wu L."/>
            <person name="Ma J."/>
        </authorList>
    </citation>
    <scope>NUCLEOTIDE SEQUENCE [LARGE SCALE GENOMIC DNA]</scope>
    <source>
        <strain evidence="2">JCM 16014</strain>
    </source>
</reference>
<dbReference type="Proteomes" id="UP001500751">
    <property type="component" value="Unassembled WGS sequence"/>
</dbReference>
<organism evidence="1 2">
    <name type="scientific">Catenulispora yoronensis</name>
    <dbReference type="NCBI Taxonomy" id="450799"/>
    <lineage>
        <taxon>Bacteria</taxon>
        <taxon>Bacillati</taxon>
        <taxon>Actinomycetota</taxon>
        <taxon>Actinomycetes</taxon>
        <taxon>Catenulisporales</taxon>
        <taxon>Catenulisporaceae</taxon>
        <taxon>Catenulispora</taxon>
    </lineage>
</organism>
<evidence type="ECO:0000313" key="1">
    <source>
        <dbReference type="EMBL" id="GAA2045495.1"/>
    </source>
</evidence>
<protein>
    <submittedName>
        <fullName evidence="1">Uncharacterized protein</fullName>
    </submittedName>
</protein>
<gene>
    <name evidence="1" type="ORF">GCM10009839_56860</name>
</gene>
<proteinExistence type="predicted"/>
<accession>A0ABP5GFB3</accession>